<organism evidence="2 3">
    <name type="scientific">Drosophila rubida</name>
    <dbReference type="NCBI Taxonomy" id="30044"/>
    <lineage>
        <taxon>Eukaryota</taxon>
        <taxon>Metazoa</taxon>
        <taxon>Ecdysozoa</taxon>
        <taxon>Arthropoda</taxon>
        <taxon>Hexapoda</taxon>
        <taxon>Insecta</taxon>
        <taxon>Pterygota</taxon>
        <taxon>Neoptera</taxon>
        <taxon>Endopterygota</taxon>
        <taxon>Diptera</taxon>
        <taxon>Brachycera</taxon>
        <taxon>Muscomorpha</taxon>
        <taxon>Ephydroidea</taxon>
        <taxon>Drosophilidae</taxon>
        <taxon>Drosophila</taxon>
    </lineage>
</organism>
<dbReference type="EMBL" id="JAJJHW010000676">
    <property type="protein sequence ID" value="KAH8385002.1"/>
    <property type="molecule type" value="Genomic_DNA"/>
</dbReference>
<dbReference type="PANTHER" id="PTHR23272">
    <property type="entry name" value="BED FINGER-RELATED"/>
    <property type="match status" value="1"/>
</dbReference>
<protein>
    <recommendedName>
        <fullName evidence="1">HAT C-terminal dimerisation domain-containing protein</fullName>
    </recommendedName>
</protein>
<dbReference type="InterPro" id="IPR012337">
    <property type="entry name" value="RNaseH-like_sf"/>
</dbReference>
<keyword evidence="3" id="KW-1185">Reference proteome</keyword>
<comment type="caution">
    <text evidence="2">The sequence shown here is derived from an EMBL/GenBank/DDBJ whole genome shotgun (WGS) entry which is preliminary data.</text>
</comment>
<evidence type="ECO:0000313" key="3">
    <source>
        <dbReference type="Proteomes" id="UP001200034"/>
    </source>
</evidence>
<dbReference type="AlphaFoldDB" id="A0AAD4K8H8"/>
<evidence type="ECO:0000259" key="1">
    <source>
        <dbReference type="Pfam" id="PF05699"/>
    </source>
</evidence>
<dbReference type="Pfam" id="PF05699">
    <property type="entry name" value="Dimer_Tnp_hAT"/>
    <property type="match status" value="1"/>
</dbReference>
<dbReference type="InterPro" id="IPR008906">
    <property type="entry name" value="HATC_C_dom"/>
</dbReference>
<gene>
    <name evidence="2" type="ORF">KR093_009651</name>
</gene>
<dbReference type="GO" id="GO:0046983">
    <property type="term" value="F:protein dimerization activity"/>
    <property type="evidence" value="ECO:0007669"/>
    <property type="project" value="InterPro"/>
</dbReference>
<dbReference type="SUPFAM" id="SSF53098">
    <property type="entry name" value="Ribonuclease H-like"/>
    <property type="match status" value="1"/>
</dbReference>
<dbReference type="Proteomes" id="UP001200034">
    <property type="component" value="Unassembled WGS sequence"/>
</dbReference>
<feature type="domain" description="HAT C-terminal dimerisation" evidence="1">
    <location>
        <begin position="99"/>
        <end position="177"/>
    </location>
</feature>
<reference evidence="2" key="1">
    <citation type="journal article" date="2021" name="Mol. Ecol. Resour.">
        <title>Phylogenomic analyses of the genus Drosophila reveals genomic signals of climate adaptation.</title>
        <authorList>
            <person name="Li F."/>
            <person name="Rane R.V."/>
            <person name="Luria V."/>
            <person name="Xiong Z."/>
            <person name="Chen J."/>
            <person name="Li Z."/>
            <person name="Catullo R.A."/>
            <person name="Griffin P.C."/>
            <person name="Schiffer M."/>
            <person name="Pearce S."/>
            <person name="Lee S.F."/>
            <person name="McElroy K."/>
            <person name="Stocker A."/>
            <person name="Shirriffs J."/>
            <person name="Cockerell F."/>
            <person name="Coppin C."/>
            <person name="Sgro C.M."/>
            <person name="Karger A."/>
            <person name="Cain J.W."/>
            <person name="Weber J.A."/>
            <person name="Santpere G."/>
            <person name="Kirschner M.W."/>
            <person name="Hoffmann A.A."/>
            <person name="Oakeshott J.G."/>
            <person name="Zhang G."/>
        </authorList>
    </citation>
    <scope>NUCLEOTIDE SEQUENCE</scope>
    <source>
        <strain evidence="2">BGI-SZ-2011g</strain>
    </source>
</reference>
<accession>A0AAD4K8H8</accession>
<evidence type="ECO:0000313" key="2">
    <source>
        <dbReference type="EMBL" id="KAH8385002.1"/>
    </source>
</evidence>
<proteinExistence type="predicted"/>
<name>A0AAD4K8H8_9MUSC</name>
<sequence length="178" mass="20361">MTLSALEVRFLPASAHLVGLFLNPPYREMNFLSEEKKENVLATVKAMLSDFIEEYENSSFDKISNNISPNNSENEMFDEFLDLSFVKKGKMKKNDIDIELDKYLAYPVAPGTHILEFWKNATDLKHLRKLARTILAIPASSSTSERLFSTSGHVLNEKRTRLKSANLEKILFLNKNMT</sequence>